<evidence type="ECO:0000313" key="9">
    <source>
        <dbReference type="EMBL" id="EPD32852.1"/>
    </source>
</evidence>
<proteinExistence type="predicted"/>
<dbReference type="InterPro" id="IPR003141">
    <property type="entry name" value="Pol/His_phosphatase_N"/>
</dbReference>
<sequence>MGLVNKVFVHLHNHSEFSLLDGMGKAKEIPFVAAKLGQNAVAITDHGSLAGCWAFAHAAKDAQVKPILGVEAYLAIGDDRFNAQDEFVPAETDPDAGEGAGEPGTKRKSYHHLTLLAQNATGWANLVRLNNAAAETVRYKPLMDTRLLEQYADGLICLTGCLGGPVAGPASRGELDDARANLERLIEVFGADKVFVEVMDHDIEAETNVAPKLAKLSSECGVELVATNDCHYLASDHAYTHEIWLATQSKRNVDDPKAFKFNGTGYHMRTEEEMRALRDEDWWTRACDNTQKVADLVDDWVLPAPRLRLPHFELPDGFESEQAYMHHLVLEGAKKRWGKITKPIAARLRFEEDVIAGMGMCGYMLIVADYVSWAKTDLGPDGTPGAKKPIMVGPGRGSAAGSATAYALGITNVDPIRHDLLFERFLEPGRVGMPDIDVDFEQDRADEVIEYLRYRYGVDHIARIGTVTMSRTKAAIKQVASRTDRALAGNKLAALVPVEGGKPYPLAKLDDHPQFTEPASKIPDSADIIRHARVIENTVTSASIHPCGVIISDEPLNPIVPMRFVKDAGWVTCWDGGECEALGLLKVDILRLRNLDVITSCLELAGISQNDLPDPDDLDDPQVESTFAMLRAGATQGVFQLDSEGMTRLVTASGPRSIDDLTALVALYRPGPMEAGSHTSYAARASGAEAVNVDAYTRDKAEAEVILEILSDTYGLPVYQEQIMRLAAKIAGFNVSETSKLRKAMGKKNAAIMDSLEKKFVDGGLGNGFAESTLNKLFDMFRGAGKYLFNKSHAAAYAYLAFITAWLKDTYPAAFAAATLAHTAKGDKRQVVLDSLGAQGLSVVCPDVNTSGVNTQILDQSTIQLGLADIAVSGKQGEKIVAERTTAGPYTSVADLKERTKLNSGQVNAIIESGAADSIVCRSGRLGALMSNDPIAGLYAEWSPVERSARQYSKLGVEIGVSPLDELGDLSDLFSGSQPLSLDEIDFNDPPWGRVFVVGIVRDLAISAYSKGQMARFTFAGRAGVKLPAVVWDDALRISRDELVEGRPVSINGRITSHTREIEVVTPEGETYTEKVSTTQITVDSARLLKVDSNPQIVLPKAPSQVVRLVDRICSGEIHQPSPDSGEPGPDLVAEPEPEPAVARGNTDVFGWEYGL</sequence>
<accession>S2WJN1</accession>
<dbReference type="SUPFAM" id="SSF89550">
    <property type="entry name" value="PHP domain-like"/>
    <property type="match status" value="1"/>
</dbReference>
<evidence type="ECO:0000256" key="5">
    <source>
        <dbReference type="ARBA" id="ARBA00022932"/>
    </source>
</evidence>
<dbReference type="Gene3D" id="1.10.150.870">
    <property type="match status" value="1"/>
</dbReference>
<dbReference type="InterPro" id="IPR011708">
    <property type="entry name" value="DNA_pol3_alpha_NTPase_dom"/>
</dbReference>
<evidence type="ECO:0000256" key="1">
    <source>
        <dbReference type="ARBA" id="ARBA00012417"/>
    </source>
</evidence>
<reference evidence="9 10" key="1">
    <citation type="submission" date="2013-04" db="EMBL/GenBank/DDBJ databases">
        <title>The Genome Sequence of Propionimicrobium lymphophilum ACS-093-V-SCH5.</title>
        <authorList>
            <consortium name="The Broad Institute Genomics Platform"/>
            <person name="Earl A."/>
            <person name="Ward D."/>
            <person name="Feldgarden M."/>
            <person name="Gevers D."/>
            <person name="Saerens B."/>
            <person name="Vaneechoutte M."/>
            <person name="Walker B."/>
            <person name="Young S."/>
            <person name="Zeng Q."/>
            <person name="Gargeya S."/>
            <person name="Fitzgerald M."/>
            <person name="Haas B."/>
            <person name="Abouelleil A."/>
            <person name="Allen A.W."/>
            <person name="Alvarado L."/>
            <person name="Arachchi H.M."/>
            <person name="Berlin A.M."/>
            <person name="Chapman S.B."/>
            <person name="Gainer-Dewar J."/>
            <person name="Goldberg J."/>
            <person name="Griggs A."/>
            <person name="Gujja S."/>
            <person name="Hansen M."/>
            <person name="Howarth C."/>
            <person name="Imamovic A."/>
            <person name="Ireland A."/>
            <person name="Larimer J."/>
            <person name="McCowan C."/>
            <person name="Murphy C."/>
            <person name="Pearson M."/>
            <person name="Poon T.W."/>
            <person name="Priest M."/>
            <person name="Roberts A."/>
            <person name="Saif S."/>
            <person name="Shea T."/>
            <person name="Sisk P."/>
            <person name="Sykes S."/>
            <person name="Wortman J."/>
            <person name="Nusbaum C."/>
            <person name="Birren B."/>
        </authorList>
    </citation>
    <scope>NUCLEOTIDE SEQUENCE [LARGE SCALE GENOMIC DNA]</scope>
    <source>
        <strain evidence="9 10">ACS-093-V-SCH5</strain>
    </source>
</reference>
<evidence type="ECO:0000256" key="4">
    <source>
        <dbReference type="ARBA" id="ARBA00022705"/>
    </source>
</evidence>
<dbReference type="InterPro" id="IPR004013">
    <property type="entry name" value="PHP_dom"/>
</dbReference>
<comment type="catalytic activity">
    <reaction evidence="6">
        <text>DNA(n) + a 2'-deoxyribonucleoside 5'-triphosphate = DNA(n+1) + diphosphate</text>
        <dbReference type="Rhea" id="RHEA:22508"/>
        <dbReference type="Rhea" id="RHEA-COMP:17339"/>
        <dbReference type="Rhea" id="RHEA-COMP:17340"/>
        <dbReference type="ChEBI" id="CHEBI:33019"/>
        <dbReference type="ChEBI" id="CHEBI:61560"/>
        <dbReference type="ChEBI" id="CHEBI:173112"/>
        <dbReference type="EC" id="2.7.7.7"/>
    </reaction>
</comment>
<dbReference type="EC" id="2.7.7.7" evidence="1"/>
<organism evidence="9 10">
    <name type="scientific">Propionimicrobium lymphophilum ACS-093-V-SCH5</name>
    <dbReference type="NCBI Taxonomy" id="883161"/>
    <lineage>
        <taxon>Bacteria</taxon>
        <taxon>Bacillati</taxon>
        <taxon>Actinomycetota</taxon>
        <taxon>Actinomycetes</taxon>
        <taxon>Propionibacteriales</taxon>
        <taxon>Propionibacteriaceae</taxon>
        <taxon>Propionimicrobium</taxon>
    </lineage>
</organism>
<dbReference type="Pfam" id="PF02811">
    <property type="entry name" value="PHP"/>
    <property type="match status" value="1"/>
</dbReference>
<dbReference type="Proteomes" id="UP000014417">
    <property type="component" value="Unassembled WGS sequence"/>
</dbReference>
<dbReference type="EMBL" id="AGZR01000006">
    <property type="protein sequence ID" value="EPD32852.1"/>
    <property type="molecule type" value="Genomic_DNA"/>
</dbReference>
<dbReference type="Gene3D" id="3.20.20.140">
    <property type="entry name" value="Metal-dependent hydrolases"/>
    <property type="match status" value="1"/>
</dbReference>
<dbReference type="OrthoDB" id="3268078at2"/>
<evidence type="ECO:0000259" key="8">
    <source>
        <dbReference type="SMART" id="SM00481"/>
    </source>
</evidence>
<comment type="caution">
    <text evidence="9">The sequence shown here is derived from an EMBL/GenBank/DDBJ whole genome shotgun (WGS) entry which is preliminary data.</text>
</comment>
<feature type="region of interest" description="Disordered" evidence="7">
    <location>
        <begin position="1117"/>
        <end position="1147"/>
    </location>
</feature>
<protein>
    <recommendedName>
        <fullName evidence="1">DNA-directed DNA polymerase</fullName>
        <ecNumber evidence="1">2.7.7.7</ecNumber>
    </recommendedName>
</protein>
<evidence type="ECO:0000256" key="3">
    <source>
        <dbReference type="ARBA" id="ARBA00022695"/>
    </source>
</evidence>
<dbReference type="Pfam" id="PF14579">
    <property type="entry name" value="HHH_6"/>
    <property type="match status" value="1"/>
</dbReference>
<dbReference type="PANTHER" id="PTHR32294">
    <property type="entry name" value="DNA POLYMERASE III SUBUNIT ALPHA"/>
    <property type="match status" value="1"/>
</dbReference>
<dbReference type="InterPro" id="IPR040982">
    <property type="entry name" value="DNA_pol3_finger"/>
</dbReference>
<evidence type="ECO:0000256" key="7">
    <source>
        <dbReference type="SAM" id="MobiDB-lite"/>
    </source>
</evidence>
<keyword evidence="5" id="KW-0239">DNA-directed DNA polymerase</keyword>
<feature type="domain" description="Polymerase/histidinol phosphatase N-terminal" evidence="8">
    <location>
        <begin position="9"/>
        <end position="76"/>
    </location>
</feature>
<evidence type="ECO:0000256" key="2">
    <source>
        <dbReference type="ARBA" id="ARBA00022679"/>
    </source>
</evidence>
<keyword evidence="4" id="KW-0235">DNA replication</keyword>
<dbReference type="STRING" id="883161.HMPREF9306_01160"/>
<dbReference type="GO" id="GO:0006260">
    <property type="term" value="P:DNA replication"/>
    <property type="evidence" value="ECO:0007669"/>
    <property type="project" value="UniProtKB-KW"/>
</dbReference>
<dbReference type="InterPro" id="IPR029460">
    <property type="entry name" value="DNAPol_HHH"/>
</dbReference>
<dbReference type="HOGENOM" id="CLU_001600_0_0_11"/>
<evidence type="ECO:0000313" key="10">
    <source>
        <dbReference type="Proteomes" id="UP000014417"/>
    </source>
</evidence>
<dbReference type="NCBIfam" id="TIGR00594">
    <property type="entry name" value="polc"/>
    <property type="match status" value="1"/>
</dbReference>
<dbReference type="AlphaFoldDB" id="S2WJN1"/>
<dbReference type="InterPro" id="IPR004805">
    <property type="entry name" value="DnaE2/DnaE/PolC"/>
</dbReference>
<name>S2WJN1_9ACTN</name>
<dbReference type="PATRIC" id="fig|883161.3.peg.1151"/>
<dbReference type="GO" id="GO:0008408">
    <property type="term" value="F:3'-5' exonuclease activity"/>
    <property type="evidence" value="ECO:0007669"/>
    <property type="project" value="InterPro"/>
</dbReference>
<dbReference type="SMART" id="SM00481">
    <property type="entry name" value="POLIIIAc"/>
    <property type="match status" value="1"/>
</dbReference>
<keyword evidence="3" id="KW-0548">Nucleotidyltransferase</keyword>
<dbReference type="GO" id="GO:0003887">
    <property type="term" value="F:DNA-directed DNA polymerase activity"/>
    <property type="evidence" value="ECO:0007669"/>
    <property type="project" value="UniProtKB-KW"/>
</dbReference>
<keyword evidence="2" id="KW-0808">Transferase</keyword>
<dbReference type="Pfam" id="PF07733">
    <property type="entry name" value="DNA_pol3_alpha"/>
    <property type="match status" value="1"/>
</dbReference>
<gene>
    <name evidence="9" type="ORF">HMPREF9306_01160</name>
</gene>
<dbReference type="InterPro" id="IPR016195">
    <property type="entry name" value="Pol/histidinol_Pase-like"/>
</dbReference>
<dbReference type="Pfam" id="PF17657">
    <property type="entry name" value="DNA_pol3_finger"/>
    <property type="match status" value="1"/>
</dbReference>
<keyword evidence="10" id="KW-1185">Reference proteome</keyword>
<evidence type="ECO:0000256" key="6">
    <source>
        <dbReference type="ARBA" id="ARBA00049244"/>
    </source>
</evidence>